<feature type="transmembrane region" description="Helical" evidence="6">
    <location>
        <begin position="120"/>
        <end position="138"/>
    </location>
</feature>
<dbReference type="EMBL" id="ML179076">
    <property type="protein sequence ID" value="THV02564.1"/>
    <property type="molecule type" value="Genomic_DNA"/>
</dbReference>
<dbReference type="NCBIfam" id="NF038013">
    <property type="entry name" value="AceTr_1"/>
    <property type="match status" value="1"/>
</dbReference>
<evidence type="ECO:0000256" key="1">
    <source>
        <dbReference type="ARBA" id="ARBA00004141"/>
    </source>
</evidence>
<dbReference type="GO" id="GO:0005886">
    <property type="term" value="C:plasma membrane"/>
    <property type="evidence" value="ECO:0007669"/>
    <property type="project" value="TreeGrafter"/>
</dbReference>
<keyword evidence="4 6" id="KW-1133">Transmembrane helix</keyword>
<dbReference type="InterPro" id="IPR000791">
    <property type="entry name" value="Gpr1/Fun34/SatP-like"/>
</dbReference>
<dbReference type="GO" id="GO:0015123">
    <property type="term" value="F:acetate transmembrane transporter activity"/>
    <property type="evidence" value="ECO:0007669"/>
    <property type="project" value="TreeGrafter"/>
</dbReference>
<feature type="transmembrane region" description="Helical" evidence="6">
    <location>
        <begin position="225"/>
        <end position="254"/>
    </location>
</feature>
<protein>
    <recommendedName>
        <fullName evidence="9">GPR1/FUN34/YaaH-class plasma membrane protein</fullName>
    </recommendedName>
</protein>
<feature type="transmembrane region" description="Helical" evidence="6">
    <location>
        <begin position="185"/>
        <end position="205"/>
    </location>
</feature>
<dbReference type="PANTHER" id="PTHR31123">
    <property type="entry name" value="ACCUMULATION OF DYADS PROTEIN 2-RELATED"/>
    <property type="match status" value="1"/>
</dbReference>
<evidence type="ECO:0008006" key="9">
    <source>
        <dbReference type="Google" id="ProtNLM"/>
    </source>
</evidence>
<keyword evidence="3 6" id="KW-0812">Transmembrane</keyword>
<feature type="transmembrane region" description="Helical" evidence="6">
    <location>
        <begin position="63"/>
        <end position="82"/>
    </location>
</feature>
<evidence type="ECO:0000256" key="2">
    <source>
        <dbReference type="ARBA" id="ARBA00005587"/>
    </source>
</evidence>
<evidence type="ECO:0000313" key="8">
    <source>
        <dbReference type="Proteomes" id="UP000297245"/>
    </source>
</evidence>
<proteinExistence type="inferred from homology"/>
<organism evidence="7 8">
    <name type="scientific">Dendrothele bispora (strain CBS 962.96)</name>
    <dbReference type="NCBI Taxonomy" id="1314807"/>
    <lineage>
        <taxon>Eukaryota</taxon>
        <taxon>Fungi</taxon>
        <taxon>Dikarya</taxon>
        <taxon>Basidiomycota</taxon>
        <taxon>Agaricomycotina</taxon>
        <taxon>Agaricomycetes</taxon>
        <taxon>Agaricomycetidae</taxon>
        <taxon>Agaricales</taxon>
        <taxon>Agaricales incertae sedis</taxon>
        <taxon>Dendrothele</taxon>
    </lineage>
</organism>
<feature type="transmembrane region" description="Helical" evidence="6">
    <location>
        <begin position="158"/>
        <end position="178"/>
    </location>
</feature>
<evidence type="ECO:0000256" key="3">
    <source>
        <dbReference type="ARBA" id="ARBA00022692"/>
    </source>
</evidence>
<accession>A0A4S8MK32</accession>
<dbReference type="AlphaFoldDB" id="A0A4S8MK32"/>
<reference evidence="7 8" key="1">
    <citation type="journal article" date="2019" name="Nat. Ecol. Evol.">
        <title>Megaphylogeny resolves global patterns of mushroom evolution.</title>
        <authorList>
            <person name="Varga T."/>
            <person name="Krizsan K."/>
            <person name="Foldi C."/>
            <person name="Dima B."/>
            <person name="Sanchez-Garcia M."/>
            <person name="Sanchez-Ramirez S."/>
            <person name="Szollosi G.J."/>
            <person name="Szarkandi J.G."/>
            <person name="Papp V."/>
            <person name="Albert L."/>
            <person name="Andreopoulos W."/>
            <person name="Angelini C."/>
            <person name="Antonin V."/>
            <person name="Barry K.W."/>
            <person name="Bougher N.L."/>
            <person name="Buchanan P."/>
            <person name="Buyck B."/>
            <person name="Bense V."/>
            <person name="Catcheside P."/>
            <person name="Chovatia M."/>
            <person name="Cooper J."/>
            <person name="Damon W."/>
            <person name="Desjardin D."/>
            <person name="Finy P."/>
            <person name="Geml J."/>
            <person name="Haridas S."/>
            <person name="Hughes K."/>
            <person name="Justo A."/>
            <person name="Karasinski D."/>
            <person name="Kautmanova I."/>
            <person name="Kiss B."/>
            <person name="Kocsube S."/>
            <person name="Kotiranta H."/>
            <person name="LaButti K.M."/>
            <person name="Lechner B.E."/>
            <person name="Liimatainen K."/>
            <person name="Lipzen A."/>
            <person name="Lukacs Z."/>
            <person name="Mihaltcheva S."/>
            <person name="Morgado L.N."/>
            <person name="Niskanen T."/>
            <person name="Noordeloos M.E."/>
            <person name="Ohm R.A."/>
            <person name="Ortiz-Santana B."/>
            <person name="Ovrebo C."/>
            <person name="Racz N."/>
            <person name="Riley R."/>
            <person name="Savchenko A."/>
            <person name="Shiryaev A."/>
            <person name="Soop K."/>
            <person name="Spirin V."/>
            <person name="Szebenyi C."/>
            <person name="Tomsovsky M."/>
            <person name="Tulloss R.E."/>
            <person name="Uehling J."/>
            <person name="Grigoriev I.V."/>
            <person name="Vagvolgyi C."/>
            <person name="Papp T."/>
            <person name="Martin F.M."/>
            <person name="Miettinen O."/>
            <person name="Hibbett D.S."/>
            <person name="Nagy L.G."/>
        </authorList>
    </citation>
    <scope>NUCLEOTIDE SEQUENCE [LARGE SCALE GENOMIC DNA]</scope>
    <source>
        <strain evidence="7 8">CBS 962.96</strain>
    </source>
</reference>
<comment type="similarity">
    <text evidence="2">Belongs to the acetate uptake transporter (AceTr) (TC 2.A.96) family.</text>
</comment>
<comment type="subcellular location">
    <subcellularLocation>
        <location evidence="1">Membrane</location>
        <topology evidence="1">Multi-pass membrane protein</topology>
    </subcellularLocation>
</comment>
<feature type="transmembrane region" description="Helical" evidence="6">
    <location>
        <begin position="88"/>
        <end position="108"/>
    </location>
</feature>
<sequence length="265" mass="28917">MTTTISNTHHNDIEKGFVHHHENSGNFRPPIQLTPEQYEQLFLQPGGRAPVGDLSQRFGNPTALGIVSHLLSLTPTAAYLMQWGKADATSLVAMVGPYYFIGGLGLVLSGVMEWVLGNSFPSVVFISFGGFWLSLGALNDPEHAITGAFPQGASSVAYNDGLMFYFAFWAVACLVYFLGSLRTNLVFAMIFFSLIFTFVLLSAAYSQLGDGDTDTALKLLKAAGAFAWVCICVAWYLLLSLIFAVVDMPIALPLGDLSRLWRKRT</sequence>
<evidence type="ECO:0000256" key="4">
    <source>
        <dbReference type="ARBA" id="ARBA00022989"/>
    </source>
</evidence>
<dbReference type="Proteomes" id="UP000297245">
    <property type="component" value="Unassembled WGS sequence"/>
</dbReference>
<dbReference type="PANTHER" id="PTHR31123:SF4">
    <property type="entry name" value="PROTEIN ALCS"/>
    <property type="match status" value="1"/>
</dbReference>
<keyword evidence="5 6" id="KW-0472">Membrane</keyword>
<evidence type="ECO:0000256" key="5">
    <source>
        <dbReference type="ARBA" id="ARBA00023136"/>
    </source>
</evidence>
<evidence type="ECO:0000256" key="6">
    <source>
        <dbReference type="SAM" id="Phobius"/>
    </source>
</evidence>
<evidence type="ECO:0000313" key="7">
    <source>
        <dbReference type="EMBL" id="THV02564.1"/>
    </source>
</evidence>
<name>A0A4S8MK32_DENBC</name>
<keyword evidence="8" id="KW-1185">Reference proteome</keyword>
<gene>
    <name evidence="7" type="ORF">K435DRAFT_775541</name>
</gene>
<dbReference type="Pfam" id="PF01184">
    <property type="entry name" value="Gpr1_Fun34_YaaH"/>
    <property type="match status" value="1"/>
</dbReference>
<dbReference type="OrthoDB" id="3648309at2759"/>
<dbReference type="InterPro" id="IPR051633">
    <property type="entry name" value="AceTr"/>
</dbReference>